<evidence type="ECO:0000256" key="4">
    <source>
        <dbReference type="ARBA" id="ARBA00022729"/>
    </source>
</evidence>
<dbReference type="RefSeq" id="XP_030374458.1">
    <property type="nucleotide sequence ID" value="XM_030518598.1"/>
</dbReference>
<feature type="signal peptide" evidence="11">
    <location>
        <begin position="1"/>
        <end position="28"/>
    </location>
</feature>
<sequence length="258" mass="28278">MYPRLRVLGPTPVLFLLWLLDSSGICTSQSIEPRIVGGTTTTQSQIGGYVVNIRYNGQFICGGTLVSNLFVITAAHCIYGYQANSMTVQGGVTRLTQRGVIRRVYKAMRPSIYNPELLNMDVGVIKLRSAMVGRNISPISLCSVQWRAGSYMRVSGWGATLPNVSDTSIQLRTVRLRLMNKTVCKSMYRGVTELYASMFCARASGKDTCTGDSGGGVIYNNQLCGIVSWGLQCADPRYPGVYTSIHRARSFINGAMQK</sequence>
<evidence type="ECO:0000259" key="12">
    <source>
        <dbReference type="PROSITE" id="PS50240"/>
    </source>
</evidence>
<keyword evidence="3" id="KW-0645">Protease</keyword>
<evidence type="ECO:0000256" key="6">
    <source>
        <dbReference type="ARBA" id="ARBA00022825"/>
    </source>
</evidence>
<keyword evidence="13" id="KW-1185">Reference proteome</keyword>
<keyword evidence="6" id="KW-0720">Serine protease</keyword>
<evidence type="ECO:0000256" key="10">
    <source>
        <dbReference type="ARBA" id="ARBA00038868"/>
    </source>
</evidence>
<gene>
    <name evidence="14" type="primary">LOC115623989</name>
</gene>
<evidence type="ECO:0000256" key="1">
    <source>
        <dbReference type="ARBA" id="ARBA00004239"/>
    </source>
</evidence>
<comment type="catalytic activity">
    <reaction evidence="9">
        <text>Preferential cleavage: Arg-|-Xaa, Lys-|-Xaa.</text>
        <dbReference type="EC" id="3.4.21.4"/>
    </reaction>
</comment>
<dbReference type="InterPro" id="IPR018114">
    <property type="entry name" value="TRYPSIN_HIS"/>
</dbReference>
<dbReference type="Gene3D" id="2.40.10.10">
    <property type="entry name" value="Trypsin-like serine proteases"/>
    <property type="match status" value="1"/>
</dbReference>
<dbReference type="PROSITE" id="PS00134">
    <property type="entry name" value="TRYPSIN_HIS"/>
    <property type="match status" value="1"/>
</dbReference>
<evidence type="ECO:0000256" key="5">
    <source>
        <dbReference type="ARBA" id="ARBA00022801"/>
    </source>
</evidence>
<dbReference type="CDD" id="cd00190">
    <property type="entry name" value="Tryp_SPc"/>
    <property type="match status" value="1"/>
</dbReference>
<dbReference type="OrthoDB" id="10051896at2759"/>
<dbReference type="GO" id="GO:0005576">
    <property type="term" value="C:extracellular region"/>
    <property type="evidence" value="ECO:0007669"/>
    <property type="project" value="UniProtKB-SubCell"/>
</dbReference>
<organism evidence="13 14">
    <name type="scientific">Drosophila lebanonensis</name>
    <name type="common">Fruit fly</name>
    <name type="synonym">Scaptodrosophila lebanonensis</name>
    <dbReference type="NCBI Taxonomy" id="7225"/>
    <lineage>
        <taxon>Eukaryota</taxon>
        <taxon>Metazoa</taxon>
        <taxon>Ecdysozoa</taxon>
        <taxon>Arthropoda</taxon>
        <taxon>Hexapoda</taxon>
        <taxon>Insecta</taxon>
        <taxon>Pterygota</taxon>
        <taxon>Neoptera</taxon>
        <taxon>Endopterygota</taxon>
        <taxon>Diptera</taxon>
        <taxon>Brachycera</taxon>
        <taxon>Muscomorpha</taxon>
        <taxon>Ephydroidea</taxon>
        <taxon>Drosophilidae</taxon>
        <taxon>Scaptodrosophila</taxon>
    </lineage>
</organism>
<dbReference type="InterPro" id="IPR050430">
    <property type="entry name" value="Peptidase_S1"/>
</dbReference>
<dbReference type="InterPro" id="IPR009003">
    <property type="entry name" value="Peptidase_S1_PA"/>
</dbReference>
<dbReference type="Pfam" id="PF00089">
    <property type="entry name" value="Trypsin"/>
    <property type="match status" value="1"/>
</dbReference>
<protein>
    <recommendedName>
        <fullName evidence="10">trypsin</fullName>
        <ecNumber evidence="10">3.4.21.4</ecNumber>
    </recommendedName>
</protein>
<dbReference type="GO" id="GO:0006508">
    <property type="term" value="P:proteolysis"/>
    <property type="evidence" value="ECO:0007669"/>
    <property type="project" value="UniProtKB-KW"/>
</dbReference>
<evidence type="ECO:0000256" key="3">
    <source>
        <dbReference type="ARBA" id="ARBA00022670"/>
    </source>
</evidence>
<dbReference type="InterPro" id="IPR043504">
    <property type="entry name" value="Peptidase_S1_PA_chymotrypsin"/>
</dbReference>
<dbReference type="GeneID" id="115623989"/>
<dbReference type="PANTHER" id="PTHR24276:SF91">
    <property type="entry name" value="AT26814P-RELATED"/>
    <property type="match status" value="1"/>
</dbReference>
<evidence type="ECO:0000313" key="14">
    <source>
        <dbReference type="RefSeq" id="XP_030374458.1"/>
    </source>
</evidence>
<keyword evidence="5" id="KW-0378">Hydrolase</keyword>
<feature type="chain" id="PRO_5026708014" description="trypsin" evidence="11">
    <location>
        <begin position="29"/>
        <end position="258"/>
    </location>
</feature>
<reference evidence="14" key="1">
    <citation type="submission" date="2025-08" db="UniProtKB">
        <authorList>
            <consortium name="RefSeq"/>
        </authorList>
    </citation>
    <scope>IDENTIFICATION</scope>
    <source>
        <strain evidence="14">11010-0011.00</strain>
        <tissue evidence="14">Whole body</tissue>
    </source>
</reference>
<dbReference type="AlphaFoldDB" id="A0A6J2TH76"/>
<dbReference type="EC" id="3.4.21.4" evidence="10"/>
<comment type="subcellular location">
    <subcellularLocation>
        <location evidence="1">Secreted</location>
        <location evidence="1">Extracellular space</location>
    </subcellularLocation>
</comment>
<proteinExistence type="inferred from homology"/>
<keyword evidence="8" id="KW-1015">Disulfide bond</keyword>
<evidence type="ECO:0000256" key="7">
    <source>
        <dbReference type="ARBA" id="ARBA00023145"/>
    </source>
</evidence>
<evidence type="ECO:0000256" key="8">
    <source>
        <dbReference type="ARBA" id="ARBA00023157"/>
    </source>
</evidence>
<dbReference type="Proteomes" id="UP000504634">
    <property type="component" value="Unplaced"/>
</dbReference>
<feature type="domain" description="Peptidase S1" evidence="12">
    <location>
        <begin position="35"/>
        <end position="257"/>
    </location>
</feature>
<keyword evidence="7" id="KW-0865">Zymogen</keyword>
<dbReference type="SMART" id="SM00020">
    <property type="entry name" value="Tryp_SPc"/>
    <property type="match status" value="1"/>
</dbReference>
<dbReference type="InterPro" id="IPR001314">
    <property type="entry name" value="Peptidase_S1A"/>
</dbReference>
<evidence type="ECO:0000256" key="2">
    <source>
        <dbReference type="ARBA" id="ARBA00007664"/>
    </source>
</evidence>
<dbReference type="SUPFAM" id="SSF50494">
    <property type="entry name" value="Trypsin-like serine proteases"/>
    <property type="match status" value="1"/>
</dbReference>
<evidence type="ECO:0000256" key="9">
    <source>
        <dbReference type="ARBA" id="ARBA00036320"/>
    </source>
</evidence>
<dbReference type="InterPro" id="IPR001254">
    <property type="entry name" value="Trypsin_dom"/>
</dbReference>
<keyword evidence="4 11" id="KW-0732">Signal</keyword>
<dbReference type="PANTHER" id="PTHR24276">
    <property type="entry name" value="POLYSERASE-RELATED"/>
    <property type="match status" value="1"/>
</dbReference>
<dbReference type="PROSITE" id="PS50240">
    <property type="entry name" value="TRYPSIN_DOM"/>
    <property type="match status" value="1"/>
</dbReference>
<evidence type="ECO:0000256" key="11">
    <source>
        <dbReference type="SAM" id="SignalP"/>
    </source>
</evidence>
<name>A0A6J2TH76_DROLE</name>
<dbReference type="PRINTS" id="PR00722">
    <property type="entry name" value="CHYMOTRYPSIN"/>
</dbReference>
<dbReference type="FunFam" id="2.40.10.10:FF:000034">
    <property type="entry name" value="Eupolytin"/>
    <property type="match status" value="1"/>
</dbReference>
<dbReference type="GO" id="GO:0004252">
    <property type="term" value="F:serine-type endopeptidase activity"/>
    <property type="evidence" value="ECO:0007669"/>
    <property type="project" value="UniProtKB-EC"/>
</dbReference>
<comment type="similarity">
    <text evidence="2">Belongs to the peptidase S1 family.</text>
</comment>
<accession>A0A6J2TH76</accession>
<evidence type="ECO:0000313" key="13">
    <source>
        <dbReference type="Proteomes" id="UP000504634"/>
    </source>
</evidence>